<protein>
    <submittedName>
        <fullName evidence="1">Uncharacterized protein</fullName>
    </submittedName>
</protein>
<keyword evidence="2" id="KW-1185">Reference proteome</keyword>
<name>A0AAW1TUY3_9CUCU</name>
<organism evidence="1 2">
    <name type="scientific">Henosepilachna vigintioctopunctata</name>
    <dbReference type="NCBI Taxonomy" id="420089"/>
    <lineage>
        <taxon>Eukaryota</taxon>
        <taxon>Metazoa</taxon>
        <taxon>Ecdysozoa</taxon>
        <taxon>Arthropoda</taxon>
        <taxon>Hexapoda</taxon>
        <taxon>Insecta</taxon>
        <taxon>Pterygota</taxon>
        <taxon>Neoptera</taxon>
        <taxon>Endopterygota</taxon>
        <taxon>Coleoptera</taxon>
        <taxon>Polyphaga</taxon>
        <taxon>Cucujiformia</taxon>
        <taxon>Coccinelloidea</taxon>
        <taxon>Coccinellidae</taxon>
        <taxon>Epilachninae</taxon>
        <taxon>Epilachnini</taxon>
        <taxon>Henosepilachna</taxon>
    </lineage>
</organism>
<dbReference type="AlphaFoldDB" id="A0AAW1TUY3"/>
<evidence type="ECO:0000313" key="1">
    <source>
        <dbReference type="EMBL" id="KAK9871907.1"/>
    </source>
</evidence>
<dbReference type="EMBL" id="JARQZJ010000008">
    <property type="protein sequence ID" value="KAK9871907.1"/>
    <property type="molecule type" value="Genomic_DNA"/>
</dbReference>
<gene>
    <name evidence="1" type="ORF">WA026_015156</name>
</gene>
<evidence type="ECO:0000313" key="2">
    <source>
        <dbReference type="Proteomes" id="UP001431783"/>
    </source>
</evidence>
<reference evidence="1 2" key="1">
    <citation type="submission" date="2023-03" db="EMBL/GenBank/DDBJ databases">
        <title>Genome insight into feeding habits of ladybird beetles.</title>
        <authorList>
            <person name="Li H.-S."/>
            <person name="Huang Y.-H."/>
            <person name="Pang H."/>
        </authorList>
    </citation>
    <scope>NUCLEOTIDE SEQUENCE [LARGE SCALE GENOMIC DNA]</scope>
    <source>
        <strain evidence="1">SYSU_2023b</strain>
        <tissue evidence="1">Whole body</tissue>
    </source>
</reference>
<comment type="caution">
    <text evidence="1">The sequence shown here is derived from an EMBL/GenBank/DDBJ whole genome shotgun (WGS) entry which is preliminary data.</text>
</comment>
<sequence>MDKPLNKYVFSDVDFIAAEQNAVRDGCSTNITLLKSRSETRQVQTEIPVPERTANVQLEPAPSTSGLNRSSLGLAFSHTINPATEIRRGVTGEEKLL</sequence>
<accession>A0AAW1TUY3</accession>
<dbReference type="Proteomes" id="UP001431783">
    <property type="component" value="Unassembled WGS sequence"/>
</dbReference>
<proteinExistence type="predicted"/>